<dbReference type="PANTHER" id="PTHR10589:SF17">
    <property type="entry name" value="UBIQUITIN CARBOXYL-TERMINAL HYDROLASE"/>
    <property type="match status" value="1"/>
</dbReference>
<dbReference type="GO" id="GO:0016579">
    <property type="term" value="P:protein deubiquitination"/>
    <property type="evidence" value="ECO:0007669"/>
    <property type="project" value="TreeGrafter"/>
</dbReference>
<feature type="active site" description="Proton donor" evidence="10">
    <location>
        <position position="167"/>
    </location>
</feature>
<dbReference type="PROSITE" id="PS52048">
    <property type="entry name" value="UCH_DOMAIN"/>
    <property type="match status" value="1"/>
</dbReference>
<evidence type="ECO:0000256" key="1">
    <source>
        <dbReference type="ARBA" id="ARBA00000707"/>
    </source>
</evidence>
<evidence type="ECO:0000256" key="2">
    <source>
        <dbReference type="ARBA" id="ARBA00009326"/>
    </source>
</evidence>
<gene>
    <name evidence="13" type="primary">CSON013217</name>
</gene>
<dbReference type="EMBL" id="UFQT01000065">
    <property type="protein sequence ID" value="SSX19304.1"/>
    <property type="molecule type" value="Genomic_DNA"/>
</dbReference>
<evidence type="ECO:0000259" key="12">
    <source>
        <dbReference type="PROSITE" id="PS52048"/>
    </source>
</evidence>
<feature type="active site" description="Nucleophile" evidence="10">
    <location>
        <position position="94"/>
    </location>
</feature>
<sequence>MATTWLPLESNAEVLTKYIHRLGVSSKYQVTDVLGLDKDLLAFLPQPVKSLILLFPCNEKFEQLREEEDKTLKANPPQTPSDLFFTKQTIHNACGTIALVHAILNNSDIELDDKGVLASYFAKTKTLSAEERGKILEEDVSFTNTHQELAQEGQTATPDINTKVNHHFIALIHMNGELYELDGRKSFPVKHGATTPENLVYDAAEVCKKFMAVDPTNLGFSVLAITPNEN</sequence>
<dbReference type="InterPro" id="IPR038765">
    <property type="entry name" value="Papain-like_cys_pep_sf"/>
</dbReference>
<evidence type="ECO:0000256" key="10">
    <source>
        <dbReference type="PROSITE-ProRule" id="PRU01393"/>
    </source>
</evidence>
<name>A0A336LM36_CULSO</name>
<feature type="site" description="Transition state stabilizer" evidence="10">
    <location>
        <position position="88"/>
    </location>
</feature>
<comment type="function">
    <text evidence="8">Ubiquitin-protein hydrolase is involved both in the processing of ubiquitin precursors and of ubiquitinated proteins. This enzyme is a thiol protease that recognizes and hydrolyzes a peptide bond at the C-terminal glycine of ubiquitin.</text>
</comment>
<organism evidence="13">
    <name type="scientific">Culicoides sonorensis</name>
    <name type="common">Biting midge</name>
    <dbReference type="NCBI Taxonomy" id="179676"/>
    <lineage>
        <taxon>Eukaryota</taxon>
        <taxon>Metazoa</taxon>
        <taxon>Ecdysozoa</taxon>
        <taxon>Arthropoda</taxon>
        <taxon>Hexapoda</taxon>
        <taxon>Insecta</taxon>
        <taxon>Pterygota</taxon>
        <taxon>Neoptera</taxon>
        <taxon>Endopterygota</taxon>
        <taxon>Diptera</taxon>
        <taxon>Nematocera</taxon>
        <taxon>Chironomoidea</taxon>
        <taxon>Ceratopogonidae</taxon>
        <taxon>Ceratopogoninae</taxon>
        <taxon>Culicoides</taxon>
        <taxon>Monoculicoides</taxon>
    </lineage>
</organism>
<evidence type="ECO:0000256" key="4">
    <source>
        <dbReference type="ARBA" id="ARBA00022670"/>
    </source>
</evidence>
<keyword evidence="6 10" id="KW-0378">Hydrolase</keyword>
<evidence type="ECO:0000256" key="8">
    <source>
        <dbReference type="ARBA" id="ARBA00055560"/>
    </source>
</evidence>
<comment type="similarity">
    <text evidence="2 10 11">Belongs to the peptidase C12 family.</text>
</comment>
<evidence type="ECO:0000256" key="11">
    <source>
        <dbReference type="RuleBase" id="RU361215"/>
    </source>
</evidence>
<proteinExistence type="inferred from homology"/>
<dbReference type="CDD" id="cd09616">
    <property type="entry name" value="Peptidase_C12_UCH_L1_L3"/>
    <property type="match status" value="1"/>
</dbReference>
<dbReference type="Gene3D" id="3.40.532.10">
    <property type="entry name" value="Peptidase C12, ubiquitin carboxyl-terminal hydrolase"/>
    <property type="match status" value="1"/>
</dbReference>
<feature type="site" description="Important for enzyme activity" evidence="10">
    <location>
        <position position="182"/>
    </location>
</feature>
<dbReference type="InterPro" id="IPR001578">
    <property type="entry name" value="Peptidase_C12_UCH"/>
</dbReference>
<keyword evidence="7 10" id="KW-0788">Thiol protease</keyword>
<comment type="catalytic activity">
    <reaction evidence="1 10 11">
        <text>Thiol-dependent hydrolysis of ester, thioester, amide, peptide and isopeptide bonds formed by the C-terminal Gly of ubiquitin (a 76-residue protein attached to proteins as an intracellular targeting signal).</text>
        <dbReference type="EC" id="3.4.19.12"/>
    </reaction>
</comment>
<dbReference type="PRINTS" id="PR00707">
    <property type="entry name" value="UBCTHYDRLASE"/>
</dbReference>
<dbReference type="GO" id="GO:0006511">
    <property type="term" value="P:ubiquitin-dependent protein catabolic process"/>
    <property type="evidence" value="ECO:0007669"/>
    <property type="project" value="UniProtKB-UniRule"/>
</dbReference>
<keyword evidence="4 10" id="KW-0645">Protease</keyword>
<dbReference type="Pfam" id="PF01088">
    <property type="entry name" value="Peptidase_C12"/>
    <property type="match status" value="1"/>
</dbReference>
<dbReference type="GO" id="GO:0005737">
    <property type="term" value="C:cytoplasm"/>
    <property type="evidence" value="ECO:0007669"/>
    <property type="project" value="TreeGrafter"/>
</dbReference>
<dbReference type="SUPFAM" id="SSF54001">
    <property type="entry name" value="Cysteine proteinases"/>
    <property type="match status" value="1"/>
</dbReference>
<dbReference type="InterPro" id="IPR036959">
    <property type="entry name" value="Peptidase_C12_UCH_sf"/>
</dbReference>
<reference evidence="13" key="1">
    <citation type="submission" date="2018-07" db="EMBL/GenBank/DDBJ databases">
        <authorList>
            <person name="Quirk P.G."/>
            <person name="Krulwich T.A."/>
        </authorList>
    </citation>
    <scope>NUCLEOTIDE SEQUENCE</scope>
</reference>
<dbReference type="EC" id="3.4.19.12" evidence="3 11"/>
<dbReference type="OMA" id="TCFVQAP"/>
<dbReference type="FunFam" id="3.40.532.10:FF:000006">
    <property type="entry name" value="Ubiquitin carboxyl-terminal hydrolase"/>
    <property type="match status" value="1"/>
</dbReference>
<evidence type="ECO:0000256" key="5">
    <source>
        <dbReference type="ARBA" id="ARBA00022786"/>
    </source>
</evidence>
<evidence type="ECO:0000256" key="7">
    <source>
        <dbReference type="ARBA" id="ARBA00022807"/>
    </source>
</evidence>
<dbReference type="GO" id="GO:0004843">
    <property type="term" value="F:cysteine-type deubiquitinase activity"/>
    <property type="evidence" value="ECO:0007669"/>
    <property type="project" value="UniProtKB-UniRule"/>
</dbReference>
<evidence type="ECO:0000256" key="9">
    <source>
        <dbReference type="ARBA" id="ARBA00073226"/>
    </source>
</evidence>
<evidence type="ECO:0000256" key="3">
    <source>
        <dbReference type="ARBA" id="ARBA00012759"/>
    </source>
</evidence>
<feature type="domain" description="UCH catalytic" evidence="12">
    <location>
        <begin position="4"/>
        <end position="227"/>
    </location>
</feature>
<dbReference type="PANTHER" id="PTHR10589">
    <property type="entry name" value="UBIQUITIN CARBOXYL-TERMINAL HYDROLASE"/>
    <property type="match status" value="1"/>
</dbReference>
<dbReference type="AlphaFoldDB" id="A0A336LM36"/>
<evidence type="ECO:0000256" key="6">
    <source>
        <dbReference type="ARBA" id="ARBA00022801"/>
    </source>
</evidence>
<evidence type="ECO:0000313" key="13">
    <source>
        <dbReference type="EMBL" id="SSX19304.1"/>
    </source>
</evidence>
<dbReference type="VEuPathDB" id="VectorBase:CSON013217"/>
<keyword evidence="5 10" id="KW-0833">Ubl conjugation pathway</keyword>
<accession>A0A336LM36</accession>
<protein>
    <recommendedName>
        <fullName evidence="9 11">Ubiquitin carboxyl-terminal hydrolase</fullName>
        <ecNumber evidence="3 11">3.4.19.12</ecNumber>
    </recommendedName>
</protein>